<comment type="subcellular location">
    <subcellularLocation>
        <location evidence="1">Membrane</location>
        <topology evidence="1">Multi-pass membrane protein</topology>
    </subcellularLocation>
</comment>
<accession>A0A3P6TYM4</accession>
<dbReference type="InterPro" id="IPR050598">
    <property type="entry name" value="AminoAcid_Transporter"/>
</dbReference>
<organism evidence="7 8">
    <name type="scientific">Dibothriocephalus latus</name>
    <name type="common">Fish tapeworm</name>
    <name type="synonym">Diphyllobothrium latum</name>
    <dbReference type="NCBI Taxonomy" id="60516"/>
    <lineage>
        <taxon>Eukaryota</taxon>
        <taxon>Metazoa</taxon>
        <taxon>Spiralia</taxon>
        <taxon>Lophotrochozoa</taxon>
        <taxon>Platyhelminthes</taxon>
        <taxon>Cestoda</taxon>
        <taxon>Eucestoda</taxon>
        <taxon>Diphyllobothriidea</taxon>
        <taxon>Diphyllobothriidae</taxon>
        <taxon>Dibothriocephalus</taxon>
    </lineage>
</organism>
<feature type="transmembrane region" description="Helical" evidence="5">
    <location>
        <begin position="82"/>
        <end position="103"/>
    </location>
</feature>
<dbReference type="GO" id="GO:0015179">
    <property type="term" value="F:L-amino acid transmembrane transporter activity"/>
    <property type="evidence" value="ECO:0007669"/>
    <property type="project" value="TreeGrafter"/>
</dbReference>
<evidence type="ECO:0000256" key="1">
    <source>
        <dbReference type="ARBA" id="ARBA00004141"/>
    </source>
</evidence>
<reference evidence="7 8" key="1">
    <citation type="submission" date="2018-11" db="EMBL/GenBank/DDBJ databases">
        <authorList>
            <consortium name="Pathogen Informatics"/>
        </authorList>
    </citation>
    <scope>NUCLEOTIDE SEQUENCE [LARGE SCALE GENOMIC DNA]</scope>
</reference>
<feature type="chain" id="PRO_5018264890" description="Amino acid permease/ SLC12A domain-containing protein" evidence="6">
    <location>
        <begin position="18"/>
        <end position="296"/>
    </location>
</feature>
<dbReference type="OrthoDB" id="3257095at2759"/>
<dbReference type="Proteomes" id="UP000281553">
    <property type="component" value="Unassembled WGS sequence"/>
</dbReference>
<evidence type="ECO:0000256" key="3">
    <source>
        <dbReference type="ARBA" id="ARBA00022989"/>
    </source>
</evidence>
<evidence type="ECO:0000256" key="4">
    <source>
        <dbReference type="ARBA" id="ARBA00023136"/>
    </source>
</evidence>
<protein>
    <recommendedName>
        <fullName evidence="9">Amino acid permease/ SLC12A domain-containing protein</fullName>
    </recommendedName>
</protein>
<evidence type="ECO:0008006" key="9">
    <source>
        <dbReference type="Google" id="ProtNLM"/>
    </source>
</evidence>
<sequence length="296" mass="31863">MWIVTGLFSLLGAIVYAELGVRIPKSGGEYAYLLEAFGGLPAFICMWVSFVVIGGVSCAANSIVFAQYMLQPFYPGCEPSKVVVQITAMLCLLLICAINAYKVKWATRVAVVFSTGKIIALLLITGFGVYYLATGHLESFENPFEGSATSPGLLALAFYQGFWAFSGCALCTTASVKIATEFFGFLLYYQSPVTDIRVLFRNYLNFLVEEMDNPGRNLPLAIVLGLGLVTGLYMLANVAYLAVLSPFELLGSGEGSAAVAVLFANRAMPWIAHAMPIFVGASVFGSINSEVMSMSR</sequence>
<feature type="transmembrane region" description="Helical" evidence="5">
    <location>
        <begin position="41"/>
        <end position="70"/>
    </location>
</feature>
<feature type="signal peptide" evidence="6">
    <location>
        <begin position="1"/>
        <end position="17"/>
    </location>
</feature>
<dbReference type="GO" id="GO:0016020">
    <property type="term" value="C:membrane"/>
    <property type="evidence" value="ECO:0007669"/>
    <property type="project" value="UniProtKB-SubCell"/>
</dbReference>
<dbReference type="AlphaFoldDB" id="A0A3P6TYM4"/>
<keyword evidence="2 5" id="KW-0812">Transmembrane</keyword>
<dbReference type="PANTHER" id="PTHR11785:SF528">
    <property type="entry name" value="AMINO ACID TRANSPORTER PROTEIN JHI-21"/>
    <property type="match status" value="1"/>
</dbReference>
<evidence type="ECO:0000313" key="7">
    <source>
        <dbReference type="EMBL" id="VDK86645.1"/>
    </source>
</evidence>
<keyword evidence="8" id="KW-1185">Reference proteome</keyword>
<dbReference type="EMBL" id="UYRU01044480">
    <property type="protein sequence ID" value="VDK86645.1"/>
    <property type="molecule type" value="Genomic_DNA"/>
</dbReference>
<dbReference type="PANTHER" id="PTHR11785">
    <property type="entry name" value="AMINO ACID TRANSPORTER"/>
    <property type="match status" value="1"/>
</dbReference>
<evidence type="ECO:0000313" key="8">
    <source>
        <dbReference type="Proteomes" id="UP000281553"/>
    </source>
</evidence>
<gene>
    <name evidence="7" type="ORF">DILT_LOCUS3906</name>
</gene>
<feature type="transmembrane region" description="Helical" evidence="5">
    <location>
        <begin position="267"/>
        <end position="287"/>
    </location>
</feature>
<feature type="transmembrane region" description="Helical" evidence="5">
    <location>
        <begin position="153"/>
        <end position="176"/>
    </location>
</feature>
<keyword evidence="6" id="KW-0732">Signal</keyword>
<keyword evidence="3 5" id="KW-1133">Transmembrane helix</keyword>
<proteinExistence type="predicted"/>
<evidence type="ECO:0000256" key="6">
    <source>
        <dbReference type="SAM" id="SignalP"/>
    </source>
</evidence>
<feature type="transmembrane region" description="Helical" evidence="5">
    <location>
        <begin position="109"/>
        <end position="132"/>
    </location>
</feature>
<name>A0A3P6TYM4_DIBLA</name>
<dbReference type="Pfam" id="PF13520">
    <property type="entry name" value="AA_permease_2"/>
    <property type="match status" value="2"/>
</dbReference>
<evidence type="ECO:0000256" key="5">
    <source>
        <dbReference type="SAM" id="Phobius"/>
    </source>
</evidence>
<keyword evidence="4 5" id="KW-0472">Membrane</keyword>
<dbReference type="Gene3D" id="1.20.1740.10">
    <property type="entry name" value="Amino acid/polyamine transporter I"/>
    <property type="match status" value="1"/>
</dbReference>
<dbReference type="InterPro" id="IPR002293">
    <property type="entry name" value="AA/rel_permease1"/>
</dbReference>
<evidence type="ECO:0000256" key="2">
    <source>
        <dbReference type="ARBA" id="ARBA00022692"/>
    </source>
</evidence>
<feature type="transmembrane region" description="Helical" evidence="5">
    <location>
        <begin position="220"/>
        <end position="247"/>
    </location>
</feature>